<organism evidence="7 8">
    <name type="scientific">Camellia sinensis var. sinensis</name>
    <name type="common">China tea</name>
    <dbReference type="NCBI Taxonomy" id="542762"/>
    <lineage>
        <taxon>Eukaryota</taxon>
        <taxon>Viridiplantae</taxon>
        <taxon>Streptophyta</taxon>
        <taxon>Embryophyta</taxon>
        <taxon>Tracheophyta</taxon>
        <taxon>Spermatophyta</taxon>
        <taxon>Magnoliopsida</taxon>
        <taxon>eudicotyledons</taxon>
        <taxon>Gunneridae</taxon>
        <taxon>Pentapetalae</taxon>
        <taxon>asterids</taxon>
        <taxon>Ericales</taxon>
        <taxon>Theaceae</taxon>
        <taxon>Camellia</taxon>
    </lineage>
</organism>
<evidence type="ECO:0000256" key="3">
    <source>
        <dbReference type="ARBA" id="ARBA00022723"/>
    </source>
</evidence>
<proteinExistence type="inferred from homology"/>
<dbReference type="GO" id="GO:0004497">
    <property type="term" value="F:monooxygenase activity"/>
    <property type="evidence" value="ECO:0007669"/>
    <property type="project" value="UniProtKB-KW"/>
</dbReference>
<evidence type="ECO:0000256" key="4">
    <source>
        <dbReference type="ARBA" id="ARBA00023002"/>
    </source>
</evidence>
<name>A0A4V3WL48_CAMSN</name>
<evidence type="ECO:0000256" key="2">
    <source>
        <dbReference type="ARBA" id="ARBA00022617"/>
    </source>
</evidence>
<dbReference type="Proteomes" id="UP000306102">
    <property type="component" value="Unassembled WGS sequence"/>
</dbReference>
<keyword evidence="5" id="KW-0408">Iron</keyword>
<dbReference type="InterPro" id="IPR002401">
    <property type="entry name" value="Cyt_P450_E_grp-I"/>
</dbReference>
<comment type="caution">
    <text evidence="7">The sequence shown here is derived from an EMBL/GenBank/DDBJ whole genome shotgun (WGS) entry which is preliminary data.</text>
</comment>
<keyword evidence="2" id="KW-0349">Heme</keyword>
<dbReference type="GO" id="GO:0020037">
    <property type="term" value="F:heme binding"/>
    <property type="evidence" value="ECO:0007669"/>
    <property type="project" value="InterPro"/>
</dbReference>
<evidence type="ECO:0000256" key="5">
    <source>
        <dbReference type="ARBA" id="ARBA00023004"/>
    </source>
</evidence>
<evidence type="ECO:0008006" key="9">
    <source>
        <dbReference type="Google" id="ProtNLM"/>
    </source>
</evidence>
<keyword evidence="3" id="KW-0479">Metal-binding</keyword>
<dbReference type="PRINTS" id="PR00463">
    <property type="entry name" value="EP450I"/>
</dbReference>
<protein>
    <recommendedName>
        <fullName evidence="9">Cytochrome P450</fullName>
    </recommendedName>
</protein>
<dbReference type="AlphaFoldDB" id="A0A4V3WL48"/>
<dbReference type="PANTHER" id="PTHR47953:SF5">
    <property type="entry name" value="CYTOCHROME P450 71AV8-LIKE"/>
    <property type="match status" value="1"/>
</dbReference>
<dbReference type="InterPro" id="IPR052306">
    <property type="entry name" value="CYP450_71D"/>
</dbReference>
<dbReference type="InterPro" id="IPR001128">
    <property type="entry name" value="Cyt_P450"/>
</dbReference>
<evidence type="ECO:0000313" key="7">
    <source>
        <dbReference type="EMBL" id="THG03357.1"/>
    </source>
</evidence>
<dbReference type="InterPro" id="IPR036396">
    <property type="entry name" value="Cyt_P450_sf"/>
</dbReference>
<dbReference type="GO" id="GO:0005506">
    <property type="term" value="F:iron ion binding"/>
    <property type="evidence" value="ECO:0007669"/>
    <property type="project" value="InterPro"/>
</dbReference>
<comment type="similarity">
    <text evidence="1">Belongs to the cytochrome P450 family.</text>
</comment>
<keyword evidence="6" id="KW-0503">Monooxygenase</keyword>
<accession>A0A4V3WL48</accession>
<reference evidence="7 8" key="1">
    <citation type="journal article" date="2018" name="Proc. Natl. Acad. Sci. U.S.A.">
        <title>Draft genome sequence of Camellia sinensis var. sinensis provides insights into the evolution of the tea genome and tea quality.</title>
        <authorList>
            <person name="Wei C."/>
            <person name="Yang H."/>
            <person name="Wang S."/>
            <person name="Zhao J."/>
            <person name="Liu C."/>
            <person name="Gao L."/>
            <person name="Xia E."/>
            <person name="Lu Y."/>
            <person name="Tai Y."/>
            <person name="She G."/>
            <person name="Sun J."/>
            <person name="Cao H."/>
            <person name="Tong W."/>
            <person name="Gao Q."/>
            <person name="Li Y."/>
            <person name="Deng W."/>
            <person name="Jiang X."/>
            <person name="Wang W."/>
            <person name="Chen Q."/>
            <person name="Zhang S."/>
            <person name="Li H."/>
            <person name="Wu J."/>
            <person name="Wang P."/>
            <person name="Li P."/>
            <person name="Shi C."/>
            <person name="Zheng F."/>
            <person name="Jian J."/>
            <person name="Huang B."/>
            <person name="Shan D."/>
            <person name="Shi M."/>
            <person name="Fang C."/>
            <person name="Yue Y."/>
            <person name="Li F."/>
            <person name="Li D."/>
            <person name="Wei S."/>
            <person name="Han B."/>
            <person name="Jiang C."/>
            <person name="Yin Y."/>
            <person name="Xia T."/>
            <person name="Zhang Z."/>
            <person name="Bennetzen J.L."/>
            <person name="Zhao S."/>
            <person name="Wan X."/>
        </authorList>
    </citation>
    <scope>NUCLEOTIDE SEQUENCE [LARGE SCALE GENOMIC DNA]</scope>
    <source>
        <strain evidence="8">cv. Shuchazao</strain>
        <tissue evidence="7">Leaf</tissue>
    </source>
</reference>
<evidence type="ECO:0000313" key="8">
    <source>
        <dbReference type="Proteomes" id="UP000306102"/>
    </source>
</evidence>
<gene>
    <name evidence="7" type="ORF">TEA_025541</name>
</gene>
<dbReference type="SUPFAM" id="SSF48264">
    <property type="entry name" value="Cytochrome P450"/>
    <property type="match status" value="1"/>
</dbReference>
<dbReference type="EMBL" id="SDRB02010984">
    <property type="protein sequence ID" value="THG03357.1"/>
    <property type="molecule type" value="Genomic_DNA"/>
</dbReference>
<dbReference type="GO" id="GO:0016705">
    <property type="term" value="F:oxidoreductase activity, acting on paired donors, with incorporation or reduction of molecular oxygen"/>
    <property type="evidence" value="ECO:0007669"/>
    <property type="project" value="InterPro"/>
</dbReference>
<dbReference type="Pfam" id="PF00067">
    <property type="entry name" value="p450"/>
    <property type="match status" value="1"/>
</dbReference>
<evidence type="ECO:0000256" key="1">
    <source>
        <dbReference type="ARBA" id="ARBA00010617"/>
    </source>
</evidence>
<evidence type="ECO:0000256" key="6">
    <source>
        <dbReference type="ARBA" id="ARBA00023033"/>
    </source>
</evidence>
<sequence>MDVLAGVVNRLKDISQGLDAFLDDVSEKYQSSKENDDQPSKKCFIKILLQLEKESKIEIDISQDNLKGILLNMFLRGVDTSSITLEWAMTQLMKNPTKLKKAQEEVRRVVGKKSKVNEDDIDQMVYLNCVVKGTLRLHPLLPFLFR</sequence>
<dbReference type="STRING" id="542762.A0A4V3WL48"/>
<keyword evidence="4" id="KW-0560">Oxidoreductase</keyword>
<dbReference type="Gene3D" id="1.10.630.10">
    <property type="entry name" value="Cytochrome P450"/>
    <property type="match status" value="1"/>
</dbReference>
<dbReference type="PANTHER" id="PTHR47953">
    <property type="entry name" value="OS08G0105600 PROTEIN"/>
    <property type="match status" value="1"/>
</dbReference>
<keyword evidence="8" id="KW-1185">Reference proteome</keyword>